<feature type="transmembrane region" description="Helical" evidence="12">
    <location>
        <begin position="172"/>
        <end position="201"/>
    </location>
</feature>
<dbReference type="Proteomes" id="UP000012045">
    <property type="component" value="Unassembled WGS sequence"/>
</dbReference>
<evidence type="ECO:0000256" key="13">
    <source>
        <dbReference type="SAM" id="MobiDB-lite"/>
    </source>
</evidence>
<dbReference type="AlphaFoldDB" id="M7TEN8"/>
<dbReference type="InterPro" id="IPR005599">
    <property type="entry name" value="GPI_mannosylTrfase"/>
</dbReference>
<comment type="subcellular location">
    <subcellularLocation>
        <location evidence="1 12">Endoplasmic reticulum membrane</location>
        <topology evidence="1 12">Multi-pass membrane protein</topology>
    </subcellularLocation>
</comment>
<evidence type="ECO:0000256" key="8">
    <source>
        <dbReference type="ARBA" id="ARBA00022989"/>
    </source>
</evidence>
<evidence type="ECO:0000256" key="9">
    <source>
        <dbReference type="ARBA" id="ARBA00023136"/>
    </source>
</evidence>
<dbReference type="STRING" id="1290391.M7TEN8"/>
<dbReference type="OrthoDB" id="19039at2759"/>
<keyword evidence="4 12" id="KW-0328">Glycosyltransferase</keyword>
<evidence type="ECO:0000313" key="14">
    <source>
        <dbReference type="EMBL" id="EMR81951.1"/>
    </source>
</evidence>
<protein>
    <recommendedName>
        <fullName evidence="12">Mannosyltransferase</fullName>
        <ecNumber evidence="12">2.4.1.-</ecNumber>
    </recommendedName>
</protein>
<evidence type="ECO:0000256" key="5">
    <source>
        <dbReference type="ARBA" id="ARBA00022679"/>
    </source>
</evidence>
<dbReference type="EMBL" id="KB708061">
    <property type="protein sequence ID" value="EMR81951.1"/>
    <property type="molecule type" value="Genomic_DNA"/>
</dbReference>
<accession>M7TEN8</accession>
<evidence type="ECO:0000313" key="15">
    <source>
        <dbReference type="Proteomes" id="UP000012045"/>
    </source>
</evidence>
<keyword evidence="8 12" id="KW-1133">Transmembrane helix</keyword>
<evidence type="ECO:0000256" key="7">
    <source>
        <dbReference type="ARBA" id="ARBA00022824"/>
    </source>
</evidence>
<feature type="transmembrane region" description="Helical" evidence="12">
    <location>
        <begin position="7"/>
        <end position="25"/>
    </location>
</feature>
<feature type="region of interest" description="Disordered" evidence="13">
    <location>
        <begin position="601"/>
        <end position="631"/>
    </location>
</feature>
<dbReference type="HOGENOM" id="CLU_008917_4_1_1"/>
<comment type="pathway">
    <text evidence="2">Protein modification; protein glycosylation.</text>
</comment>
<reference evidence="15" key="1">
    <citation type="journal article" date="2013" name="Genome Announc.">
        <title>Draft genome sequence of Botrytis cinerea BcDW1, inoculum for noble rot of grape berries.</title>
        <authorList>
            <person name="Blanco-Ulate B."/>
            <person name="Allen G."/>
            <person name="Powell A.L."/>
            <person name="Cantu D."/>
        </authorList>
    </citation>
    <scope>NUCLEOTIDE SEQUENCE [LARGE SCALE GENOMIC DNA]</scope>
    <source>
        <strain evidence="15">BcDW1</strain>
    </source>
</reference>
<dbReference type="EC" id="2.4.1.-" evidence="12"/>
<evidence type="ECO:0000256" key="1">
    <source>
        <dbReference type="ARBA" id="ARBA00004477"/>
    </source>
</evidence>
<dbReference type="PANTHER" id="PTHR22760:SF1">
    <property type="entry name" value="DOL-P-MAN:MAN(7)GLCNAC(2)-PP-DOL ALPHA-1,6-MANNOSYLTRANSFERASE"/>
    <property type="match status" value="1"/>
</dbReference>
<evidence type="ECO:0000256" key="12">
    <source>
        <dbReference type="RuleBase" id="RU363075"/>
    </source>
</evidence>
<dbReference type="PANTHER" id="PTHR22760">
    <property type="entry name" value="GLYCOSYLTRANSFERASE"/>
    <property type="match status" value="1"/>
</dbReference>
<comment type="catalytic activity">
    <reaction evidence="11">
        <text>an alpha-D-Man-(1-&gt;2)-alpha-D-Man-(1-&gt;2)-alpha-D-Man-(1-&gt;3)-[alpha-D-Man-(1-&gt;2)-alpha-D-Man-(1-&gt;3)-alpha-D-Man-(1-&gt;6)]-beta-D-Man-(1-&gt;4)-beta-D-GlcNAc-(1-&gt;4)-alpha-D-GlcNAc-diphospho-di-trans,poly-cis-dolichol + a di-trans,poly-cis-dolichyl beta-D-mannosyl phosphate = an alpha-D-Man-(1-&gt;2)-alpha-D-Man-(1-&gt;2)-alpha-D-Man-(1-&gt;3)-[alpha-D-Man-(1-&gt;2)-alpha-D-Man-(1-&gt;3)-[alpha-D-Man-(1-&gt;6)]-alpha-D-Man-(1-&gt;6)]-beta-D-Man-(1-&gt;4)-beta-D-GlcNAc-(1-&gt;4)-alpha-D-GlcNAc-diphospho-di-trans,poly-cis-dolichol + a di-trans,poly-cis-dolichyl phosphate + H(+)</text>
        <dbReference type="Rhea" id="RHEA:29535"/>
        <dbReference type="Rhea" id="RHEA-COMP:19498"/>
        <dbReference type="Rhea" id="RHEA-COMP:19501"/>
        <dbReference type="Rhea" id="RHEA-COMP:19518"/>
        <dbReference type="Rhea" id="RHEA-COMP:19519"/>
        <dbReference type="ChEBI" id="CHEBI:15378"/>
        <dbReference type="ChEBI" id="CHEBI:57683"/>
        <dbReference type="ChEBI" id="CHEBI:58211"/>
        <dbReference type="ChEBI" id="CHEBI:132517"/>
        <dbReference type="ChEBI" id="CHEBI:132519"/>
        <dbReference type="EC" id="2.4.1.260"/>
    </reaction>
    <physiologicalReaction direction="left-to-right" evidence="11">
        <dbReference type="Rhea" id="RHEA:29536"/>
    </physiologicalReaction>
</comment>
<feature type="transmembrane region" description="Helical" evidence="12">
    <location>
        <begin position="213"/>
        <end position="233"/>
    </location>
</feature>
<keyword evidence="9 12" id="KW-0472">Membrane</keyword>
<dbReference type="GO" id="GO:0006487">
    <property type="term" value="P:protein N-linked glycosylation"/>
    <property type="evidence" value="ECO:0007669"/>
    <property type="project" value="TreeGrafter"/>
</dbReference>
<feature type="transmembrane region" description="Helical" evidence="12">
    <location>
        <begin position="347"/>
        <end position="373"/>
    </location>
</feature>
<proteinExistence type="inferred from homology"/>
<organism evidence="14 15">
    <name type="scientific">Botryotinia fuckeliana (strain BcDW1)</name>
    <name type="common">Noble rot fungus</name>
    <name type="synonym">Botrytis cinerea</name>
    <dbReference type="NCBI Taxonomy" id="1290391"/>
    <lineage>
        <taxon>Eukaryota</taxon>
        <taxon>Fungi</taxon>
        <taxon>Dikarya</taxon>
        <taxon>Ascomycota</taxon>
        <taxon>Pezizomycotina</taxon>
        <taxon>Leotiomycetes</taxon>
        <taxon>Helotiales</taxon>
        <taxon>Sclerotiniaceae</taxon>
        <taxon>Botrytis</taxon>
    </lineage>
</organism>
<evidence type="ECO:0000256" key="6">
    <source>
        <dbReference type="ARBA" id="ARBA00022692"/>
    </source>
</evidence>
<gene>
    <name evidence="14" type="ORF">BcDW1_9416</name>
</gene>
<sequence length="631" mass="70346">MKGIDILLTLSLPTLILVHLLIAPYTKVEESFNIQATHDILTYGLPISNISSTLDTYDHTTFSGAVPRTFFGALSLAAVSKPIILLTQGKYAQVIVRGVLGLFNAACLIRYRNGLTGAFGVDVGRWYMALQVTQFHVLYYASRTLPNMFAFGLTTLAFTEFLPATGGSRPRVGILLFVFAGVVFRSEIALLLFTQLAYLLVLSRISLKTIIPAGIQSAILALAVSVPIDSYFWQKPLWPELAGFYFNAIQGKSSEWGTSPFLHYFTSLLPRLLMNPLILLLLHPLALTLPATKHTSKDLIVPSLLFVAIYSLQPHKESRFIIYVVPPLTAAASLSASYIWTRRSKSWLYTFGSLALLGSVALSFVASSAILMISSLNYPGGDALSQLHTHILKDLSRSPRTQRTQDRNITIHMDVLSCMTGITRFQQYPSLPLRFPQNQNITLNYDKTEDSPELGEAAFWMKFDYALMEEPGLAIGKWDVLDTVFAYAGIEILRPGDGSSFSERLEGVYRANNVTIGEEGEAPSAEDVKRIEEGGTQNVEKNREGKGFLDLKTKLMFEEMNKFGTYNLLRDAGRLVTGGWWIGPRMEGRIRILKRIGDEKNWKEEQEEQREKERLKEGERETSEGVATGAE</sequence>
<comment type="similarity">
    <text evidence="3 12">Belongs to the glycosyltransferase 22 family.</text>
</comment>
<keyword evidence="6 12" id="KW-0812">Transmembrane</keyword>
<keyword evidence="7 12" id="KW-0256">Endoplasmic reticulum</keyword>
<dbReference type="GO" id="GO:0052917">
    <property type="term" value="F:dol-P-Man:Man(7)GlcNAc(2)-PP-Dol alpha-1,6-mannosyltransferase activity"/>
    <property type="evidence" value="ECO:0007669"/>
    <property type="project" value="UniProtKB-EC"/>
</dbReference>
<feature type="transmembrane region" description="Helical" evidence="12">
    <location>
        <begin position="69"/>
        <end position="87"/>
    </location>
</feature>
<keyword evidence="5 14" id="KW-0808">Transferase</keyword>
<feature type="compositionally biased region" description="Basic and acidic residues" evidence="13">
    <location>
        <begin position="601"/>
        <end position="623"/>
    </location>
</feature>
<dbReference type="Pfam" id="PF03901">
    <property type="entry name" value="Glyco_transf_22"/>
    <property type="match status" value="1"/>
</dbReference>
<evidence type="ECO:0000256" key="3">
    <source>
        <dbReference type="ARBA" id="ARBA00007063"/>
    </source>
</evidence>
<evidence type="ECO:0000256" key="2">
    <source>
        <dbReference type="ARBA" id="ARBA00004922"/>
    </source>
</evidence>
<dbReference type="UniPathway" id="UPA00378"/>
<name>M7TEN8_BOTF1</name>
<evidence type="ECO:0000256" key="4">
    <source>
        <dbReference type="ARBA" id="ARBA00022676"/>
    </source>
</evidence>
<evidence type="ECO:0000256" key="11">
    <source>
        <dbReference type="ARBA" id="ARBA00048899"/>
    </source>
</evidence>
<feature type="transmembrane region" description="Helical" evidence="12">
    <location>
        <begin position="320"/>
        <end position="340"/>
    </location>
</feature>
<evidence type="ECO:0000256" key="10">
    <source>
        <dbReference type="ARBA" id="ARBA00044721"/>
    </source>
</evidence>
<dbReference type="GO" id="GO:0005789">
    <property type="term" value="C:endoplasmic reticulum membrane"/>
    <property type="evidence" value="ECO:0007669"/>
    <property type="project" value="UniProtKB-SubCell"/>
</dbReference>
<comment type="function">
    <text evidence="10">Mannosyltransferase that operates in the biosynthetic pathway of dolichol-linked oligosaccharides, the glycan precursors employed in protein asparagine (N)-glycosylation. The assembly of dolichol-linked oligosaccharides begins on the cytosolic side of the endoplasmic reticulum membrane and finishes in its lumen. The sequential addition of sugars to dolichol pyrophosphate produces dolichol-linked oligosaccharides containing fourteen sugars, including two GlcNAcs, nine mannoses and three glucoses. Once assembled, the oligosaccharide is transferred from the lipid to nascent proteins by oligosaccharyltransferases. In the lumen of the endoplasmic reticulum, adds the eighth mannose residue in an alpha-1,6 linkage onto Man(7)GlcNAc(2)-PP-dolichol to produce Man(8)GlcNAc(2)-PP-dolichol.</text>
</comment>